<protein>
    <submittedName>
        <fullName evidence="1">Ankyrin repeat-containing protein</fullName>
    </submittedName>
</protein>
<dbReference type="AlphaFoldDB" id="A0A6L2M049"/>
<gene>
    <name evidence="1" type="ORF">Tci_038777</name>
</gene>
<comment type="caution">
    <text evidence="1">The sequence shown here is derived from an EMBL/GenBank/DDBJ whole genome shotgun (WGS) entry which is preliminary data.</text>
</comment>
<dbReference type="EMBL" id="BKCJ010005447">
    <property type="protein sequence ID" value="GEU66799.1"/>
    <property type="molecule type" value="Genomic_DNA"/>
</dbReference>
<name>A0A6L2M049_TANCI</name>
<accession>A0A6L2M049</accession>
<organism evidence="1">
    <name type="scientific">Tanacetum cinerariifolium</name>
    <name type="common">Dalmatian daisy</name>
    <name type="synonym">Chrysanthemum cinerariifolium</name>
    <dbReference type="NCBI Taxonomy" id="118510"/>
    <lineage>
        <taxon>Eukaryota</taxon>
        <taxon>Viridiplantae</taxon>
        <taxon>Streptophyta</taxon>
        <taxon>Embryophyta</taxon>
        <taxon>Tracheophyta</taxon>
        <taxon>Spermatophyta</taxon>
        <taxon>Magnoliopsida</taxon>
        <taxon>eudicotyledons</taxon>
        <taxon>Gunneridae</taxon>
        <taxon>Pentapetalae</taxon>
        <taxon>asterids</taxon>
        <taxon>campanulids</taxon>
        <taxon>Asterales</taxon>
        <taxon>Asteraceae</taxon>
        <taxon>Asteroideae</taxon>
        <taxon>Anthemideae</taxon>
        <taxon>Anthemidinae</taxon>
        <taxon>Tanacetum</taxon>
    </lineage>
</organism>
<evidence type="ECO:0000313" key="1">
    <source>
        <dbReference type="EMBL" id="GEU66799.1"/>
    </source>
</evidence>
<proteinExistence type="predicted"/>
<reference evidence="1" key="1">
    <citation type="journal article" date="2019" name="Sci. Rep.">
        <title>Draft genome of Tanacetum cinerariifolium, the natural source of mosquito coil.</title>
        <authorList>
            <person name="Yamashiro T."/>
            <person name="Shiraishi A."/>
            <person name="Satake H."/>
            <person name="Nakayama K."/>
        </authorList>
    </citation>
    <scope>NUCLEOTIDE SEQUENCE</scope>
</reference>
<sequence>MQPQKLSKSNQNKSTGISISSIECPVWYTGLNQGVTGLLPLKDRLLSGIDQLCSRLELAATVSLLEVLARKPDAFATLEKNIVMRFIDQSTPIVEEDTHALKLLKIIWRRVCKTMHIDKIKDILKGPPRILFVAAEKGNTIFIVEFLRTYPDLMFNKNEDGHTVFHIALMHHHQGYLQLPWYEPGEFPPGCSMIQPKDYPSIA</sequence>